<feature type="compositionally biased region" description="Basic residues" evidence="1">
    <location>
        <begin position="32"/>
        <end position="43"/>
    </location>
</feature>
<evidence type="ECO:0000256" key="1">
    <source>
        <dbReference type="SAM" id="MobiDB-lite"/>
    </source>
</evidence>
<accession>A0A165IJT9</accession>
<dbReference type="AlphaFoldDB" id="A0A165IJT9"/>
<gene>
    <name evidence="2" type="ORF">CALCODRAFT_97656</name>
</gene>
<organism evidence="2 3">
    <name type="scientific">Calocera cornea HHB12733</name>
    <dbReference type="NCBI Taxonomy" id="1353952"/>
    <lineage>
        <taxon>Eukaryota</taxon>
        <taxon>Fungi</taxon>
        <taxon>Dikarya</taxon>
        <taxon>Basidiomycota</taxon>
        <taxon>Agaricomycotina</taxon>
        <taxon>Dacrymycetes</taxon>
        <taxon>Dacrymycetales</taxon>
        <taxon>Dacrymycetaceae</taxon>
        <taxon>Calocera</taxon>
    </lineage>
</organism>
<feature type="compositionally biased region" description="Gly residues" evidence="1">
    <location>
        <begin position="1"/>
        <end position="10"/>
    </location>
</feature>
<dbReference type="Proteomes" id="UP000076842">
    <property type="component" value="Unassembled WGS sequence"/>
</dbReference>
<name>A0A165IJT9_9BASI</name>
<feature type="compositionally biased region" description="Low complexity" evidence="1">
    <location>
        <begin position="57"/>
        <end position="77"/>
    </location>
</feature>
<dbReference type="InParanoid" id="A0A165IJT9"/>
<evidence type="ECO:0000313" key="3">
    <source>
        <dbReference type="Proteomes" id="UP000076842"/>
    </source>
</evidence>
<keyword evidence="3" id="KW-1185">Reference proteome</keyword>
<sequence>MRVWSAGGGRVSMRGKGGRGRGMEAAAGSRRAQNRPRKRRQGRREKADAPSSSALPLTRGSSTSSLASSSHGPALPSAPRPSRRSISRAKSASGRESRSGEVRSSDAGGAAEGRRRGAAEEGALAGEGLGGGGVEAVVAGAGAGAGRRVGREGRVATSDIARTGGSGSAFGVRPVVGARWSAHRHGWGGTVSGLRGEEGRWEESVGQGNVMCSDMLHARGTPCRARHVPHRGTRRCLPSAWVAQPPYS</sequence>
<feature type="region of interest" description="Disordered" evidence="1">
    <location>
        <begin position="1"/>
        <end position="119"/>
    </location>
</feature>
<evidence type="ECO:0000313" key="2">
    <source>
        <dbReference type="EMBL" id="KZT60668.1"/>
    </source>
</evidence>
<feature type="compositionally biased region" description="Basic and acidic residues" evidence="1">
    <location>
        <begin position="93"/>
        <end position="104"/>
    </location>
</feature>
<proteinExistence type="predicted"/>
<reference evidence="2 3" key="1">
    <citation type="journal article" date="2016" name="Mol. Biol. Evol.">
        <title>Comparative Genomics of Early-Diverging Mushroom-Forming Fungi Provides Insights into the Origins of Lignocellulose Decay Capabilities.</title>
        <authorList>
            <person name="Nagy L.G."/>
            <person name="Riley R."/>
            <person name="Tritt A."/>
            <person name="Adam C."/>
            <person name="Daum C."/>
            <person name="Floudas D."/>
            <person name="Sun H."/>
            <person name="Yadav J.S."/>
            <person name="Pangilinan J."/>
            <person name="Larsson K.H."/>
            <person name="Matsuura K."/>
            <person name="Barry K."/>
            <person name="Labutti K."/>
            <person name="Kuo R."/>
            <person name="Ohm R.A."/>
            <person name="Bhattacharya S.S."/>
            <person name="Shirouzu T."/>
            <person name="Yoshinaga Y."/>
            <person name="Martin F.M."/>
            <person name="Grigoriev I.V."/>
            <person name="Hibbett D.S."/>
        </authorList>
    </citation>
    <scope>NUCLEOTIDE SEQUENCE [LARGE SCALE GENOMIC DNA]</scope>
    <source>
        <strain evidence="2 3">HHB12733</strain>
    </source>
</reference>
<dbReference type="EMBL" id="KV423929">
    <property type="protein sequence ID" value="KZT60668.1"/>
    <property type="molecule type" value="Genomic_DNA"/>
</dbReference>
<protein>
    <submittedName>
        <fullName evidence="2">Uncharacterized protein</fullName>
    </submittedName>
</protein>